<dbReference type="Pfam" id="PF02606">
    <property type="entry name" value="LpxK"/>
    <property type="match status" value="1"/>
</dbReference>
<keyword evidence="5 13" id="KW-0444">Lipid biosynthesis</keyword>
<organism evidence="15 16">
    <name type="scientific">Albibacterium profundi</name>
    <dbReference type="NCBI Taxonomy" id="3134906"/>
    <lineage>
        <taxon>Bacteria</taxon>
        <taxon>Pseudomonadati</taxon>
        <taxon>Bacteroidota</taxon>
        <taxon>Sphingobacteriia</taxon>
        <taxon>Sphingobacteriales</taxon>
        <taxon>Sphingobacteriaceae</taxon>
        <taxon>Albibacterium</taxon>
    </lineage>
</organism>
<evidence type="ECO:0000256" key="4">
    <source>
        <dbReference type="ARBA" id="ARBA00016436"/>
    </source>
</evidence>
<evidence type="ECO:0000256" key="11">
    <source>
        <dbReference type="ARBA" id="ARBA00023098"/>
    </source>
</evidence>
<keyword evidence="7 13" id="KW-0808">Transferase</keyword>
<evidence type="ECO:0000256" key="5">
    <source>
        <dbReference type="ARBA" id="ARBA00022516"/>
    </source>
</evidence>
<comment type="similarity">
    <text evidence="13">Belongs to the LpxK family.</text>
</comment>
<evidence type="ECO:0000256" key="10">
    <source>
        <dbReference type="ARBA" id="ARBA00022840"/>
    </source>
</evidence>
<gene>
    <name evidence="13 15" type="primary">lpxK</name>
    <name evidence="15" type="ORF">WKR92_04350</name>
</gene>
<comment type="function">
    <text evidence="1 13">Transfers the gamma-phosphate of ATP to the 4'-position of a tetraacyldisaccharide 1-phosphate intermediate (termed DS-1-P) to form tetraacyldisaccharide 1,4'-bis-phosphate (lipid IVA).</text>
</comment>
<dbReference type="PANTHER" id="PTHR42724:SF1">
    <property type="entry name" value="TETRAACYLDISACCHARIDE 4'-KINASE, MITOCHONDRIAL-RELATED"/>
    <property type="match status" value="1"/>
</dbReference>
<dbReference type="RefSeq" id="WP_375556610.1">
    <property type="nucleotide sequence ID" value="NZ_JBBVGT010000002.1"/>
</dbReference>
<proteinExistence type="inferred from homology"/>
<dbReference type="NCBIfam" id="TIGR00682">
    <property type="entry name" value="lpxK"/>
    <property type="match status" value="1"/>
</dbReference>
<evidence type="ECO:0000256" key="2">
    <source>
        <dbReference type="ARBA" id="ARBA00004870"/>
    </source>
</evidence>
<keyword evidence="14" id="KW-0812">Transmembrane</keyword>
<name>A0ABV5CBZ8_9SPHI</name>
<evidence type="ECO:0000256" key="1">
    <source>
        <dbReference type="ARBA" id="ARBA00002274"/>
    </source>
</evidence>
<evidence type="ECO:0000256" key="6">
    <source>
        <dbReference type="ARBA" id="ARBA00022556"/>
    </source>
</evidence>
<keyword evidence="6 13" id="KW-0441">Lipid A biosynthesis</keyword>
<comment type="caution">
    <text evidence="15">The sequence shown here is derived from an EMBL/GenBank/DDBJ whole genome shotgun (WGS) entry which is preliminary data.</text>
</comment>
<dbReference type="PANTHER" id="PTHR42724">
    <property type="entry name" value="TETRAACYLDISACCHARIDE 4'-KINASE"/>
    <property type="match status" value="1"/>
</dbReference>
<keyword evidence="14" id="KW-1133">Transmembrane helix</keyword>
<keyword evidence="9 13" id="KW-0418">Kinase</keyword>
<evidence type="ECO:0000256" key="3">
    <source>
        <dbReference type="ARBA" id="ARBA00012071"/>
    </source>
</evidence>
<dbReference type="HAMAP" id="MF_00409">
    <property type="entry name" value="LpxK"/>
    <property type="match status" value="1"/>
</dbReference>
<keyword evidence="14" id="KW-0472">Membrane</keyword>
<evidence type="ECO:0000313" key="15">
    <source>
        <dbReference type="EMBL" id="MFB5945057.1"/>
    </source>
</evidence>
<protein>
    <recommendedName>
        <fullName evidence="4 13">Tetraacyldisaccharide 4'-kinase</fullName>
        <ecNumber evidence="3 13">2.7.1.130</ecNumber>
    </recommendedName>
    <alternativeName>
        <fullName evidence="12 13">Lipid A 4'-kinase</fullName>
    </alternativeName>
</protein>
<evidence type="ECO:0000313" key="16">
    <source>
        <dbReference type="Proteomes" id="UP001580928"/>
    </source>
</evidence>
<dbReference type="EMBL" id="JBBVGT010000002">
    <property type="protein sequence ID" value="MFB5945057.1"/>
    <property type="molecule type" value="Genomic_DNA"/>
</dbReference>
<evidence type="ECO:0000256" key="13">
    <source>
        <dbReference type="HAMAP-Rule" id="MF_00409"/>
    </source>
</evidence>
<evidence type="ECO:0000256" key="14">
    <source>
        <dbReference type="SAM" id="Phobius"/>
    </source>
</evidence>
<dbReference type="GO" id="GO:0009029">
    <property type="term" value="F:lipid-A 4'-kinase activity"/>
    <property type="evidence" value="ECO:0007669"/>
    <property type="project" value="UniProtKB-EC"/>
</dbReference>
<dbReference type="Proteomes" id="UP001580928">
    <property type="component" value="Unassembled WGS sequence"/>
</dbReference>
<feature type="transmembrane region" description="Helical" evidence="14">
    <location>
        <begin position="7"/>
        <end position="26"/>
    </location>
</feature>
<comment type="caution">
    <text evidence="13">Lacks conserved residue(s) required for the propagation of feature annotation.</text>
</comment>
<evidence type="ECO:0000256" key="9">
    <source>
        <dbReference type="ARBA" id="ARBA00022777"/>
    </source>
</evidence>
<keyword evidence="10 13" id="KW-0067">ATP-binding</keyword>
<keyword evidence="8 13" id="KW-0547">Nucleotide-binding</keyword>
<comment type="catalytic activity">
    <reaction evidence="13">
        <text>a lipid A disaccharide + ATP = a lipid IVA + ADP + H(+)</text>
        <dbReference type="Rhea" id="RHEA:67840"/>
        <dbReference type="ChEBI" id="CHEBI:15378"/>
        <dbReference type="ChEBI" id="CHEBI:30616"/>
        <dbReference type="ChEBI" id="CHEBI:176343"/>
        <dbReference type="ChEBI" id="CHEBI:176425"/>
        <dbReference type="ChEBI" id="CHEBI:456216"/>
        <dbReference type="EC" id="2.7.1.130"/>
    </reaction>
</comment>
<accession>A0ABV5CBZ8</accession>
<dbReference type="EC" id="2.7.1.130" evidence="3 13"/>
<dbReference type="InterPro" id="IPR027417">
    <property type="entry name" value="P-loop_NTPase"/>
</dbReference>
<comment type="pathway">
    <text evidence="2 13">Glycolipid biosynthesis; lipid IV(A) biosynthesis; lipid IV(A) from (3R)-3-hydroxytetradecanoyl-[acyl-carrier-protein] and UDP-N-acetyl-alpha-D-glucosamine: step 6/6.</text>
</comment>
<evidence type="ECO:0000256" key="7">
    <source>
        <dbReference type="ARBA" id="ARBA00022679"/>
    </source>
</evidence>
<evidence type="ECO:0000256" key="8">
    <source>
        <dbReference type="ARBA" id="ARBA00022741"/>
    </source>
</evidence>
<dbReference type="InterPro" id="IPR003758">
    <property type="entry name" value="LpxK"/>
</dbReference>
<keyword evidence="16" id="KW-1185">Reference proteome</keyword>
<keyword evidence="11 13" id="KW-0443">Lipid metabolism</keyword>
<dbReference type="SUPFAM" id="SSF52540">
    <property type="entry name" value="P-loop containing nucleoside triphosphate hydrolases"/>
    <property type="match status" value="1"/>
</dbReference>
<reference evidence="15 16" key="1">
    <citation type="submission" date="2024-04" db="EMBL/GenBank/DDBJ databases">
        <title>Albibacterium profundi sp. nov., isolated from sediment of the Challenger Deep of Mariana Trench.</title>
        <authorList>
            <person name="Wang Y."/>
        </authorList>
    </citation>
    <scope>NUCLEOTIDE SEQUENCE [LARGE SCALE GENOMIC DNA]</scope>
    <source>
        <strain evidence="15 16">RHL897</strain>
    </source>
</reference>
<evidence type="ECO:0000256" key="12">
    <source>
        <dbReference type="ARBA" id="ARBA00029757"/>
    </source>
</evidence>
<sequence>MLRFLRLILWPFSLVYGIIISARNFMYDRGILKTTKFSLPVIVVGNLAVGGTGKSPMTELLIRLLKNDFKLATLSRGYGRKSSGFLYVSPTDSVRQVGDEPLQFKNKFPEITVAVCEDRVVGVEKLQRDHELVLLDDAYQHRALTPGFSILLIEYQSLFKTKLLLPAGNFRDSYSQRKRADMIVISKSPEQLTADKKKQALERLDADPVQNVFFSYLSYDHPQVVFTNKIAEIPITKSDHILLVSGIANPALLQKYLQGQCASLKTLSYPDHHLFSENDLRDVIELYQQIQSDQKYIVTTEKDYQRLKDFAQMFDRLPPSAVRVLPVKTSFHDAGDEGFSSIVHQYCKGKIS</sequence>